<dbReference type="PANTHER" id="PTHR43439:SF2">
    <property type="entry name" value="ENZYME, PUTATIVE (JCVI)-RELATED"/>
    <property type="match status" value="1"/>
</dbReference>
<keyword evidence="3" id="KW-1133">Transmembrane helix</keyword>
<dbReference type="Gene3D" id="3.40.50.12780">
    <property type="entry name" value="N-terminal domain of ligase-like"/>
    <property type="match status" value="1"/>
</dbReference>
<dbReference type="STRING" id="181874.A0A409YQ35"/>
<proteinExistence type="predicted"/>
<dbReference type="Pfam" id="PF00501">
    <property type="entry name" value="AMP-binding"/>
    <property type="match status" value="1"/>
</dbReference>
<feature type="domain" description="Carrier" evidence="4">
    <location>
        <begin position="619"/>
        <end position="706"/>
    </location>
</feature>
<dbReference type="InterPro" id="IPR042099">
    <property type="entry name" value="ANL_N_sf"/>
</dbReference>
<dbReference type="InParanoid" id="A0A409YQ35"/>
<dbReference type="SUPFAM" id="SSF51735">
    <property type="entry name" value="NAD(P)-binding Rossmann-fold domains"/>
    <property type="match status" value="1"/>
</dbReference>
<dbReference type="InterPro" id="IPR036736">
    <property type="entry name" value="ACP-like_sf"/>
</dbReference>
<gene>
    <name evidence="5" type="ORF">CVT24_010381</name>
</gene>
<dbReference type="InterPro" id="IPR036291">
    <property type="entry name" value="NAD(P)-bd_dom_sf"/>
</dbReference>
<evidence type="ECO:0000256" key="3">
    <source>
        <dbReference type="SAM" id="Phobius"/>
    </source>
</evidence>
<keyword evidence="2" id="KW-0597">Phosphoprotein</keyword>
<protein>
    <recommendedName>
        <fullName evidence="4">Carrier domain-containing protein</fullName>
    </recommendedName>
</protein>
<dbReference type="SUPFAM" id="SSF47336">
    <property type="entry name" value="ACP-like"/>
    <property type="match status" value="1"/>
</dbReference>
<feature type="transmembrane region" description="Helical" evidence="3">
    <location>
        <begin position="287"/>
        <end position="309"/>
    </location>
</feature>
<organism evidence="5 6">
    <name type="scientific">Panaeolus cyanescens</name>
    <dbReference type="NCBI Taxonomy" id="181874"/>
    <lineage>
        <taxon>Eukaryota</taxon>
        <taxon>Fungi</taxon>
        <taxon>Dikarya</taxon>
        <taxon>Basidiomycota</taxon>
        <taxon>Agaricomycotina</taxon>
        <taxon>Agaricomycetes</taxon>
        <taxon>Agaricomycetidae</taxon>
        <taxon>Agaricales</taxon>
        <taxon>Agaricineae</taxon>
        <taxon>Galeropsidaceae</taxon>
        <taxon>Panaeolus</taxon>
    </lineage>
</organism>
<name>A0A409YQ35_9AGAR</name>
<keyword evidence="6" id="KW-1185">Reference proteome</keyword>
<dbReference type="EMBL" id="NHTK01000840">
    <property type="protein sequence ID" value="PPR05125.1"/>
    <property type="molecule type" value="Genomic_DNA"/>
</dbReference>
<reference evidence="5 6" key="1">
    <citation type="journal article" date="2018" name="Evol. Lett.">
        <title>Horizontal gene cluster transfer increased hallucinogenic mushroom diversity.</title>
        <authorList>
            <person name="Reynolds H.T."/>
            <person name="Vijayakumar V."/>
            <person name="Gluck-Thaler E."/>
            <person name="Korotkin H.B."/>
            <person name="Matheny P.B."/>
            <person name="Slot J.C."/>
        </authorList>
    </citation>
    <scope>NUCLEOTIDE SEQUENCE [LARGE SCALE GENOMIC DNA]</scope>
    <source>
        <strain evidence="5 6">2629</strain>
    </source>
</reference>
<evidence type="ECO:0000313" key="6">
    <source>
        <dbReference type="Proteomes" id="UP000284842"/>
    </source>
</evidence>
<keyword evidence="1" id="KW-0596">Phosphopantetheine</keyword>
<accession>A0A409YQ35</accession>
<dbReference type="InterPro" id="IPR051414">
    <property type="entry name" value="Adenylate-forming_Reductase"/>
</dbReference>
<dbReference type="Pfam" id="PF23562">
    <property type="entry name" value="AMP-binding_C_3"/>
    <property type="match status" value="1"/>
</dbReference>
<evidence type="ECO:0000256" key="2">
    <source>
        <dbReference type="ARBA" id="ARBA00022553"/>
    </source>
</evidence>
<evidence type="ECO:0000259" key="4">
    <source>
        <dbReference type="PROSITE" id="PS50075"/>
    </source>
</evidence>
<keyword evidence="3" id="KW-0812">Transmembrane</keyword>
<dbReference type="AlphaFoldDB" id="A0A409YQ35"/>
<dbReference type="InterPro" id="IPR020806">
    <property type="entry name" value="PKS_PP-bd"/>
</dbReference>
<keyword evidence="3" id="KW-0472">Membrane</keyword>
<dbReference type="Gene3D" id="3.40.50.720">
    <property type="entry name" value="NAD(P)-binding Rossmann-like Domain"/>
    <property type="match status" value="1"/>
</dbReference>
<dbReference type="InterPro" id="IPR000873">
    <property type="entry name" value="AMP-dep_synth/lig_dom"/>
</dbReference>
<dbReference type="PROSITE" id="PS50075">
    <property type="entry name" value="CARRIER"/>
    <property type="match status" value="1"/>
</dbReference>
<evidence type="ECO:0000313" key="5">
    <source>
        <dbReference type="EMBL" id="PPR05125.1"/>
    </source>
</evidence>
<dbReference type="PANTHER" id="PTHR43439">
    <property type="entry name" value="PHENYLACETATE-COENZYME A LIGASE"/>
    <property type="match status" value="1"/>
</dbReference>
<dbReference type="OrthoDB" id="429813at2759"/>
<dbReference type="InterPro" id="IPR020845">
    <property type="entry name" value="AMP-binding_CS"/>
</dbReference>
<dbReference type="InterPro" id="IPR013120">
    <property type="entry name" value="FAR_NAD-bd"/>
</dbReference>
<dbReference type="SUPFAM" id="SSF56801">
    <property type="entry name" value="Acetyl-CoA synthetase-like"/>
    <property type="match status" value="1"/>
</dbReference>
<dbReference type="InterPro" id="IPR009081">
    <property type="entry name" value="PP-bd_ACP"/>
</dbReference>
<dbReference type="Pfam" id="PF00550">
    <property type="entry name" value="PP-binding"/>
    <property type="match status" value="1"/>
</dbReference>
<dbReference type="Pfam" id="PF07993">
    <property type="entry name" value="NAD_binding_4"/>
    <property type="match status" value="1"/>
</dbReference>
<dbReference type="GO" id="GO:0031177">
    <property type="term" value="F:phosphopantetheine binding"/>
    <property type="evidence" value="ECO:0007669"/>
    <property type="project" value="InterPro"/>
</dbReference>
<dbReference type="SMART" id="SM00823">
    <property type="entry name" value="PKS_PP"/>
    <property type="match status" value="1"/>
</dbReference>
<dbReference type="Proteomes" id="UP000284842">
    <property type="component" value="Unassembled WGS sequence"/>
</dbReference>
<dbReference type="PROSITE" id="PS00455">
    <property type="entry name" value="AMP_BINDING"/>
    <property type="match status" value="1"/>
</dbReference>
<dbReference type="Gene3D" id="1.10.1200.10">
    <property type="entry name" value="ACP-like"/>
    <property type="match status" value="1"/>
</dbReference>
<evidence type="ECO:0000256" key="1">
    <source>
        <dbReference type="ARBA" id="ARBA00022450"/>
    </source>
</evidence>
<sequence>MLRRRCIDKRNTRCRCSYPSPVTQFFIQIELSRNTGPPIVSFSTMIYSHEFTHPPIDGTLNLTETVDFHAKHNSDLPAFVFCNDGTDQITEISYFEFSRACHRVAHALQPTPAEGPKPVVAFMALSDSLLYQAITLGMMRAGLVPFPISPRNSAPAVVNLLKKSNCHRMITTQTTLSGLLTDITEELKNNDPEFALTIEEVPRFDDIFPKIGCENEDDPFTPYPGPATRPDLDELALYLHSSGSTGFPKAIPQTHRILVAWAAFPPAIQYRDYEPRIRMAAMHLPPFHTLGIYAQILFMLYGCTTIALYPPTAKRPDLLPTMPTPDNILDHIRRTKSNGVITIPTLLQVWAQDDMSIKLLSELECVGYSGGAVAPKLGNFMAEKGVKLNPGYGATEFGSMTYPFKRKGDEKDWAYMEFADTCNIRWVPQGDGTFECVFLTTDTHPLSIENLEGERGYATSDLFERHPTKDYLWKIVGRVDDVIVHSSGEKTVPGPVEEIINSSSYVMGTIVFGQTHDQPGVLIEPKPEFAVDIDDDDQVSEFRDLIWPIVDEANKVTPAFSRIFKEMILVTSKDKPLPRAAKGTIMRKAALKEYHGEIEALYATVESTEAAGPIVPPTAWDSKTVQSWIQGHAEELNGDRKVSVEDDLFEQGFDSLSATLLRRRITSALQTTKTKESVAAMSSITQNTIYTYPTIKALAEFLESLFSGTTSSAPAKSRTELIEDMVAKYTVPKPLVRPTSEKAAGKVKAVDSSDPLVVFLTGSTGNLGSQLLEMLLADSKVGHVFAFNRRSRSSPVLERQLERFEDKALNKALLASPKLSLLEGDLSEANFGLHESMHKTVNCIIHTAWRLDFNLSLASFESSISQTRALIDFSLSSTHASSLKFLFTSSVASALSWDRATGPYPEEVMMDPKFAVGNGYGESKYVTERILAASGLDATSLRIGQVSGGAPNGAWAETDWVPILVKSSLTLGALPDATGLVSWIPMDAVAKSIFDLALRVEDNPPALNIVHPLPTTWTTTIRHIGAALNKVTNSKSALPIVPFEEWFKLLDAYAQDTNKDHSKVPAVKLRDFFWHMSESDKLLATQPHVKAEAGGLTQFSVSKISTLSETMNNTKGLEYEDANRWIQYWNAKGLFN</sequence>
<comment type="caution">
    <text evidence="5">The sequence shown here is derived from an EMBL/GenBank/DDBJ whole genome shotgun (WGS) entry which is preliminary data.</text>
</comment>